<dbReference type="AlphaFoldDB" id="A0AAV6TV16"/>
<proteinExistence type="predicted"/>
<dbReference type="EMBL" id="JAFNEN010000983">
    <property type="protein sequence ID" value="KAG8175574.1"/>
    <property type="molecule type" value="Genomic_DNA"/>
</dbReference>
<reference evidence="1 2" key="1">
    <citation type="journal article" date="2022" name="Nat. Ecol. Evol.">
        <title>A masculinizing supergene underlies an exaggerated male reproductive morph in a spider.</title>
        <authorList>
            <person name="Hendrickx F."/>
            <person name="De Corte Z."/>
            <person name="Sonet G."/>
            <person name="Van Belleghem S.M."/>
            <person name="Kostlbacher S."/>
            <person name="Vangestel C."/>
        </authorList>
    </citation>
    <scope>NUCLEOTIDE SEQUENCE [LARGE SCALE GENOMIC DNA]</scope>
    <source>
        <strain evidence="1">W744_W776</strain>
    </source>
</reference>
<gene>
    <name evidence="1" type="ORF">JTE90_018867</name>
</gene>
<sequence>MDKYDTHVIQIMASDTFQAIRKSPKDQWDDLGTYLCQELRKKSWFEETLLTMLKGSLPLSDESHSLHQSTIRFSFSLLLTYEHERPTACSPPRSTAAPAIASAATLPKSPTCALIQSRLTILSVIFIHVDRISFIIGDFG</sequence>
<name>A0AAV6TV16_9ARAC</name>
<keyword evidence="2" id="KW-1185">Reference proteome</keyword>
<comment type="caution">
    <text evidence="1">The sequence shown here is derived from an EMBL/GenBank/DDBJ whole genome shotgun (WGS) entry which is preliminary data.</text>
</comment>
<evidence type="ECO:0000313" key="1">
    <source>
        <dbReference type="EMBL" id="KAG8175574.1"/>
    </source>
</evidence>
<evidence type="ECO:0000313" key="2">
    <source>
        <dbReference type="Proteomes" id="UP000827092"/>
    </source>
</evidence>
<organism evidence="1 2">
    <name type="scientific">Oedothorax gibbosus</name>
    <dbReference type="NCBI Taxonomy" id="931172"/>
    <lineage>
        <taxon>Eukaryota</taxon>
        <taxon>Metazoa</taxon>
        <taxon>Ecdysozoa</taxon>
        <taxon>Arthropoda</taxon>
        <taxon>Chelicerata</taxon>
        <taxon>Arachnida</taxon>
        <taxon>Araneae</taxon>
        <taxon>Araneomorphae</taxon>
        <taxon>Entelegynae</taxon>
        <taxon>Araneoidea</taxon>
        <taxon>Linyphiidae</taxon>
        <taxon>Erigoninae</taxon>
        <taxon>Oedothorax</taxon>
    </lineage>
</organism>
<accession>A0AAV6TV16</accession>
<protein>
    <submittedName>
        <fullName evidence="1">Uncharacterized protein</fullName>
    </submittedName>
</protein>
<dbReference type="Proteomes" id="UP000827092">
    <property type="component" value="Unassembled WGS sequence"/>
</dbReference>